<feature type="coiled-coil region" evidence="1">
    <location>
        <begin position="43"/>
        <end position="70"/>
    </location>
</feature>
<accession>A0AAN9CVM0</accession>
<dbReference type="Proteomes" id="UP001364617">
    <property type="component" value="Unassembled WGS sequence"/>
</dbReference>
<keyword evidence="4" id="KW-1185">Reference proteome</keyword>
<name>A0AAN9CVM0_9TELE</name>
<sequence>MGRWSTRVALLTLLIGQILAGPESSSNACQDQKALHKRMDGVEERLESGVQKLQEELDLLMEELEAREWRPLVDGSRVDLLDEPPNP</sequence>
<comment type="caution">
    <text evidence="3">The sequence shown here is derived from an EMBL/GenBank/DDBJ whole genome shotgun (WGS) entry which is preliminary data.</text>
</comment>
<reference evidence="3 4" key="1">
    <citation type="submission" date="2024-02" db="EMBL/GenBank/DDBJ databases">
        <title>Chromosome-level genome assembly of the Eurasian Minnow (Phoxinus phoxinus).</title>
        <authorList>
            <person name="Oriowo T.O."/>
            <person name="Martin S."/>
            <person name="Stange M."/>
            <person name="Chrysostomakis Y."/>
            <person name="Brown T."/>
            <person name="Winkler S."/>
            <person name="Kukowka S."/>
            <person name="Myers E.W."/>
            <person name="Bohne A."/>
        </authorList>
    </citation>
    <scope>NUCLEOTIDE SEQUENCE [LARGE SCALE GENOMIC DNA]</scope>
    <source>
        <strain evidence="3">ZFMK-TIS-60720</strain>
        <tissue evidence="3">Whole Organism</tissue>
    </source>
</reference>
<protein>
    <recommendedName>
        <fullName evidence="5">Placenta-specific protein 9</fullName>
    </recommendedName>
</protein>
<proteinExistence type="predicted"/>
<keyword evidence="2" id="KW-0732">Signal</keyword>
<dbReference type="EMBL" id="JAYKXH010000013">
    <property type="protein sequence ID" value="KAK7149093.1"/>
    <property type="molecule type" value="Genomic_DNA"/>
</dbReference>
<feature type="chain" id="PRO_5042888007" description="Placenta-specific protein 9" evidence="2">
    <location>
        <begin position="21"/>
        <end position="87"/>
    </location>
</feature>
<evidence type="ECO:0000256" key="1">
    <source>
        <dbReference type="SAM" id="Coils"/>
    </source>
</evidence>
<evidence type="ECO:0000256" key="2">
    <source>
        <dbReference type="SAM" id="SignalP"/>
    </source>
</evidence>
<organism evidence="3 4">
    <name type="scientific">Phoxinus phoxinus</name>
    <name type="common">Eurasian minnow</name>
    <dbReference type="NCBI Taxonomy" id="58324"/>
    <lineage>
        <taxon>Eukaryota</taxon>
        <taxon>Metazoa</taxon>
        <taxon>Chordata</taxon>
        <taxon>Craniata</taxon>
        <taxon>Vertebrata</taxon>
        <taxon>Euteleostomi</taxon>
        <taxon>Actinopterygii</taxon>
        <taxon>Neopterygii</taxon>
        <taxon>Teleostei</taxon>
        <taxon>Ostariophysi</taxon>
        <taxon>Cypriniformes</taxon>
        <taxon>Leuciscidae</taxon>
        <taxon>Phoxininae</taxon>
        <taxon>Phoxinus</taxon>
    </lineage>
</organism>
<keyword evidence="1" id="KW-0175">Coiled coil</keyword>
<evidence type="ECO:0000313" key="4">
    <source>
        <dbReference type="Proteomes" id="UP001364617"/>
    </source>
</evidence>
<evidence type="ECO:0000313" key="3">
    <source>
        <dbReference type="EMBL" id="KAK7149093.1"/>
    </source>
</evidence>
<gene>
    <name evidence="3" type="ORF">R3I93_013182</name>
</gene>
<feature type="signal peptide" evidence="2">
    <location>
        <begin position="1"/>
        <end position="20"/>
    </location>
</feature>
<evidence type="ECO:0008006" key="5">
    <source>
        <dbReference type="Google" id="ProtNLM"/>
    </source>
</evidence>
<dbReference type="AlphaFoldDB" id="A0AAN9CVM0"/>